<dbReference type="Proteomes" id="UP000028922">
    <property type="component" value="Unassembled WGS sequence"/>
</dbReference>
<dbReference type="STRING" id="1527444.ucyna2_00280"/>
<dbReference type="EMBL" id="JPSP01000002">
    <property type="protein sequence ID" value="KFF41901.1"/>
    <property type="molecule type" value="Genomic_DNA"/>
</dbReference>
<protein>
    <submittedName>
        <fullName evidence="1">Uncharacterized protein</fullName>
    </submittedName>
</protein>
<evidence type="ECO:0000313" key="2">
    <source>
        <dbReference type="Proteomes" id="UP000028922"/>
    </source>
</evidence>
<evidence type="ECO:0000313" key="1">
    <source>
        <dbReference type="EMBL" id="KFF41901.1"/>
    </source>
</evidence>
<gene>
    <name evidence="1" type="ORF">ucyna2_00280</name>
</gene>
<sequence length="55" mass="6668">MKLNDSKDHLYRLCLIPAFRKAYEYHLKVLSIFIGYWKPIHIWKSLLNLGIQDYT</sequence>
<proteinExistence type="predicted"/>
<comment type="caution">
    <text evidence="1">The sequence shown here is derived from an EMBL/GenBank/DDBJ whole genome shotgun (WGS) entry which is preliminary data.</text>
</comment>
<name>A0A086CI87_9CHRO</name>
<organism evidence="1 2">
    <name type="scientific">Candidatus Atelocyanobacterium thalassa isolate SIO64986</name>
    <dbReference type="NCBI Taxonomy" id="1527444"/>
    <lineage>
        <taxon>Bacteria</taxon>
        <taxon>Bacillati</taxon>
        <taxon>Cyanobacteriota</taxon>
        <taxon>Cyanophyceae</taxon>
        <taxon>Oscillatoriophycideae</taxon>
        <taxon>Chroococcales</taxon>
        <taxon>Aphanothecaceae</taxon>
        <taxon>Candidatus Atelocyanobacterium</taxon>
        <taxon>Candidatus Atelocyanobacterium thalassae</taxon>
    </lineage>
</organism>
<dbReference type="AlphaFoldDB" id="A0A086CI87"/>
<accession>A0A086CI87</accession>
<reference evidence="1 2" key="1">
    <citation type="submission" date="2014-08" db="EMBL/GenBank/DDBJ databases">
        <title>Comparative genomics reveals surprising divergence of two closely related strains of uncultivated UCYN-A cyanobacteria.</title>
        <authorList>
            <person name="Bombar D."/>
            <person name="Heller P."/>
            <person name="Sanchez-Baracaldo P."/>
            <person name="Carter B.J."/>
            <person name="Zert J.P."/>
        </authorList>
    </citation>
    <scope>NUCLEOTIDE SEQUENCE [LARGE SCALE GENOMIC DNA]</scope>
</reference>